<evidence type="ECO:0000256" key="5">
    <source>
        <dbReference type="ARBA" id="ARBA00024029"/>
    </source>
</evidence>
<dbReference type="EC" id="3.5.2.10" evidence="6"/>
<organism evidence="6 7">
    <name type="scientific">Evansella vedderi</name>
    <dbReference type="NCBI Taxonomy" id="38282"/>
    <lineage>
        <taxon>Bacteria</taxon>
        <taxon>Bacillati</taxon>
        <taxon>Bacillota</taxon>
        <taxon>Bacilli</taxon>
        <taxon>Bacillales</taxon>
        <taxon>Bacillaceae</taxon>
        <taxon>Evansella</taxon>
    </lineage>
</organism>
<comment type="cofactor">
    <cofactor evidence="1">
        <name>Zn(2+)</name>
        <dbReference type="ChEBI" id="CHEBI:29105"/>
    </cofactor>
</comment>
<comment type="similarity">
    <text evidence="5">Belongs to the creatininase superfamily.</text>
</comment>
<evidence type="ECO:0000256" key="2">
    <source>
        <dbReference type="ARBA" id="ARBA00022723"/>
    </source>
</evidence>
<evidence type="ECO:0000256" key="3">
    <source>
        <dbReference type="ARBA" id="ARBA00022801"/>
    </source>
</evidence>
<dbReference type="GO" id="GO:0047789">
    <property type="term" value="F:creatininase activity"/>
    <property type="evidence" value="ECO:0007669"/>
    <property type="project" value="UniProtKB-EC"/>
</dbReference>
<dbReference type="PANTHER" id="PTHR35005:SF1">
    <property type="entry name" value="2-AMINO-5-FORMYLAMINO-6-RIBOSYLAMINOPYRIMIDIN-4(3H)-ONE 5'-MONOPHOSPHATE DEFORMYLASE"/>
    <property type="match status" value="1"/>
</dbReference>
<dbReference type="SUPFAM" id="SSF102215">
    <property type="entry name" value="Creatininase"/>
    <property type="match status" value="1"/>
</dbReference>
<gene>
    <name evidence="6" type="ORF">J2S74_004136</name>
</gene>
<dbReference type="Proteomes" id="UP001230005">
    <property type="component" value="Unassembled WGS sequence"/>
</dbReference>
<dbReference type="PANTHER" id="PTHR35005">
    <property type="entry name" value="3-DEHYDRO-SCYLLO-INOSOSE HYDROLASE"/>
    <property type="match status" value="1"/>
</dbReference>
<protein>
    <submittedName>
        <fullName evidence="6">Creatinine amidohydrolase</fullName>
        <ecNumber evidence="6">3.5.2.10</ecNumber>
    </submittedName>
</protein>
<evidence type="ECO:0000313" key="6">
    <source>
        <dbReference type="EMBL" id="MDQ0256714.1"/>
    </source>
</evidence>
<sequence length="273" mass="30500">MEDYLERNDLIYIPVGTIETHGALPLDCETVLAEAFALKMAEATDGLVLHNLPYFYAGATPVGRGTIQMSIADGMAYLDKLAQSLLNQGFRRQVYVSLHGPAYLTVSSMVRDFFDKTKAPVLYMDMITAISNVQKNPPKNPFDKINEMLVGCYSVMGRLEDVPLNVPESESVSYDLEECMKKMGGHPSSKLSHLAYQSGSVGFYFDKPADHAYTPLIRTEEEREVLAEKGVEAINEVVQSLDMPKILEALREVDEFTQTNSLPKYGEWLPKTK</sequence>
<dbReference type="InterPro" id="IPR024087">
    <property type="entry name" value="Creatininase-like_sf"/>
</dbReference>
<dbReference type="InterPro" id="IPR003785">
    <property type="entry name" value="Creatininase/forma_Hydrolase"/>
</dbReference>
<keyword evidence="4" id="KW-0862">Zinc</keyword>
<evidence type="ECO:0000256" key="1">
    <source>
        <dbReference type="ARBA" id="ARBA00001947"/>
    </source>
</evidence>
<evidence type="ECO:0000256" key="4">
    <source>
        <dbReference type="ARBA" id="ARBA00022833"/>
    </source>
</evidence>
<dbReference type="EMBL" id="JAUSUG010000019">
    <property type="protein sequence ID" value="MDQ0256714.1"/>
    <property type="molecule type" value="Genomic_DNA"/>
</dbReference>
<keyword evidence="3 6" id="KW-0378">Hydrolase</keyword>
<accession>A0ABT9ZZN3</accession>
<comment type="caution">
    <text evidence="6">The sequence shown here is derived from an EMBL/GenBank/DDBJ whole genome shotgun (WGS) entry which is preliminary data.</text>
</comment>
<evidence type="ECO:0000313" key="7">
    <source>
        <dbReference type="Proteomes" id="UP001230005"/>
    </source>
</evidence>
<dbReference type="Gene3D" id="3.40.50.10310">
    <property type="entry name" value="Creatininase"/>
    <property type="match status" value="1"/>
</dbReference>
<keyword evidence="7" id="KW-1185">Reference proteome</keyword>
<keyword evidence="2" id="KW-0479">Metal-binding</keyword>
<proteinExistence type="inferred from homology"/>
<name>A0ABT9ZZN3_9BACI</name>
<reference evidence="6 7" key="1">
    <citation type="submission" date="2023-07" db="EMBL/GenBank/DDBJ databases">
        <title>Genomic Encyclopedia of Type Strains, Phase IV (KMG-IV): sequencing the most valuable type-strain genomes for metagenomic binning, comparative biology and taxonomic classification.</title>
        <authorList>
            <person name="Goeker M."/>
        </authorList>
    </citation>
    <scope>NUCLEOTIDE SEQUENCE [LARGE SCALE GENOMIC DNA]</scope>
    <source>
        <strain evidence="6 7">DSM 9768</strain>
    </source>
</reference>
<dbReference type="Pfam" id="PF02633">
    <property type="entry name" value="Creatininase"/>
    <property type="match status" value="1"/>
</dbReference>